<dbReference type="PRINTS" id="PR00024">
    <property type="entry name" value="HOMEOBOX"/>
</dbReference>
<dbReference type="Pfam" id="PF00046">
    <property type="entry name" value="Homeodomain"/>
    <property type="match status" value="1"/>
</dbReference>
<evidence type="ECO:0000256" key="6">
    <source>
        <dbReference type="ARBA" id="ARBA00023163"/>
    </source>
</evidence>
<evidence type="ECO:0000256" key="3">
    <source>
        <dbReference type="ARBA" id="ARBA00023015"/>
    </source>
</evidence>
<dbReference type="InterPro" id="IPR009057">
    <property type="entry name" value="Homeodomain-like_sf"/>
</dbReference>
<keyword evidence="6" id="KW-0804">Transcription</keyword>
<keyword evidence="4 9" id="KW-0238">DNA-binding</keyword>
<feature type="DNA-binding region" description="Homeobox" evidence="9">
    <location>
        <begin position="11"/>
        <end position="70"/>
    </location>
</feature>
<dbReference type="SUPFAM" id="SSF46689">
    <property type="entry name" value="Homeodomain-like"/>
    <property type="match status" value="1"/>
</dbReference>
<evidence type="ECO:0000313" key="13">
    <source>
        <dbReference type="Proteomes" id="UP000264820"/>
    </source>
</evidence>
<dbReference type="InterPro" id="IPR017970">
    <property type="entry name" value="Homeobox_CS"/>
</dbReference>
<dbReference type="PANTHER" id="PTHR24333">
    <property type="entry name" value="HOMEO BOX HB9 LIKE A-RELATED"/>
    <property type="match status" value="1"/>
</dbReference>
<evidence type="ECO:0000256" key="7">
    <source>
        <dbReference type="ARBA" id="ARBA00023242"/>
    </source>
</evidence>
<dbReference type="GO" id="GO:0000981">
    <property type="term" value="F:DNA-binding transcription factor activity, RNA polymerase II-specific"/>
    <property type="evidence" value="ECO:0007669"/>
    <property type="project" value="InterPro"/>
</dbReference>
<evidence type="ECO:0000256" key="2">
    <source>
        <dbReference type="ARBA" id="ARBA00022473"/>
    </source>
</evidence>
<proteinExistence type="inferred from homology"/>
<sequence length="81" mass="9348">MLLPANSKCGVRRVRTAFTLDQLQVLELSFHRCHYLSPVERHALAGALCLTHTQVKIWFQNRRTKWKKEEGMRKDPGSVGT</sequence>
<protein>
    <submittedName>
        <fullName evidence="12">Posterior neuron-specific homeobox</fullName>
    </submittedName>
</protein>
<dbReference type="Gene3D" id="1.10.10.60">
    <property type="entry name" value="Homeodomain-like"/>
    <property type="match status" value="1"/>
</dbReference>
<comment type="subcellular location">
    <subcellularLocation>
        <location evidence="1 9 10">Nucleus</location>
    </subcellularLocation>
</comment>
<evidence type="ECO:0000256" key="8">
    <source>
        <dbReference type="ARBA" id="ARBA00038196"/>
    </source>
</evidence>
<accession>A0A3Q2XA62</accession>
<dbReference type="GO" id="GO:0050767">
    <property type="term" value="P:regulation of neurogenesis"/>
    <property type="evidence" value="ECO:0007669"/>
    <property type="project" value="Ensembl"/>
</dbReference>
<keyword evidence="13" id="KW-1185">Reference proteome</keyword>
<dbReference type="OMA" id="EYQVKIW"/>
<organism evidence="12 13">
    <name type="scientific">Hippocampus comes</name>
    <name type="common">Tiger tail seahorse</name>
    <dbReference type="NCBI Taxonomy" id="109280"/>
    <lineage>
        <taxon>Eukaryota</taxon>
        <taxon>Metazoa</taxon>
        <taxon>Chordata</taxon>
        <taxon>Craniata</taxon>
        <taxon>Vertebrata</taxon>
        <taxon>Euteleostomi</taxon>
        <taxon>Actinopterygii</taxon>
        <taxon>Neopterygii</taxon>
        <taxon>Teleostei</taxon>
        <taxon>Neoteleostei</taxon>
        <taxon>Acanthomorphata</taxon>
        <taxon>Syngnathiaria</taxon>
        <taxon>Syngnathiformes</taxon>
        <taxon>Syngnathoidei</taxon>
        <taxon>Syngnathidae</taxon>
        <taxon>Hippocampus</taxon>
    </lineage>
</organism>
<dbReference type="InterPro" id="IPR001356">
    <property type="entry name" value="HD"/>
</dbReference>
<dbReference type="GO" id="GO:0045892">
    <property type="term" value="P:negative regulation of DNA-templated transcription"/>
    <property type="evidence" value="ECO:0007669"/>
    <property type="project" value="Ensembl"/>
</dbReference>
<dbReference type="InterPro" id="IPR050848">
    <property type="entry name" value="Homeobox_TF"/>
</dbReference>
<feature type="domain" description="Homeobox" evidence="11">
    <location>
        <begin position="9"/>
        <end position="69"/>
    </location>
</feature>
<dbReference type="PROSITE" id="PS50071">
    <property type="entry name" value="HOMEOBOX_2"/>
    <property type="match status" value="1"/>
</dbReference>
<dbReference type="GO" id="GO:0005634">
    <property type="term" value="C:nucleus"/>
    <property type="evidence" value="ECO:0007669"/>
    <property type="project" value="UniProtKB-SubCell"/>
</dbReference>
<dbReference type="GeneTree" id="ENSGT00940000166967"/>
<reference evidence="12" key="2">
    <citation type="submission" date="2025-09" db="UniProtKB">
        <authorList>
            <consortium name="Ensembl"/>
        </authorList>
    </citation>
    <scope>IDENTIFICATION</scope>
</reference>
<dbReference type="Proteomes" id="UP000264820">
    <property type="component" value="Unplaced"/>
</dbReference>
<evidence type="ECO:0000313" key="12">
    <source>
        <dbReference type="Ensembl" id="ENSHCOP00000000798.1"/>
    </source>
</evidence>
<evidence type="ECO:0000256" key="9">
    <source>
        <dbReference type="PROSITE-ProRule" id="PRU00108"/>
    </source>
</evidence>
<keyword evidence="2" id="KW-0217">Developmental protein</keyword>
<dbReference type="Ensembl" id="ENSHCOT00000013179.1">
    <property type="protein sequence ID" value="ENSHCOP00000000798.1"/>
    <property type="gene ID" value="ENSHCOG00000001667.1"/>
</dbReference>
<evidence type="ECO:0000256" key="10">
    <source>
        <dbReference type="RuleBase" id="RU000682"/>
    </source>
</evidence>
<reference evidence="12" key="1">
    <citation type="submission" date="2025-08" db="UniProtKB">
        <authorList>
            <consortium name="Ensembl"/>
        </authorList>
    </citation>
    <scope>IDENTIFICATION</scope>
</reference>
<keyword evidence="3" id="KW-0805">Transcription regulation</keyword>
<dbReference type="InterPro" id="IPR020479">
    <property type="entry name" value="HD_metazoa"/>
</dbReference>
<name>A0A3Q2XA62_HIPCM</name>
<dbReference type="PANTHER" id="PTHR24333:SF5">
    <property type="entry name" value="VENT HOMEOBOX"/>
    <property type="match status" value="1"/>
</dbReference>
<evidence type="ECO:0000256" key="4">
    <source>
        <dbReference type="ARBA" id="ARBA00023125"/>
    </source>
</evidence>
<dbReference type="AlphaFoldDB" id="A0A3Q2XA62"/>
<keyword evidence="7 9" id="KW-0539">Nucleus</keyword>
<dbReference type="PROSITE" id="PS00027">
    <property type="entry name" value="HOMEOBOX_1"/>
    <property type="match status" value="1"/>
</dbReference>
<evidence type="ECO:0000256" key="1">
    <source>
        <dbReference type="ARBA" id="ARBA00004123"/>
    </source>
</evidence>
<evidence type="ECO:0000256" key="5">
    <source>
        <dbReference type="ARBA" id="ARBA00023155"/>
    </source>
</evidence>
<evidence type="ECO:0000259" key="11">
    <source>
        <dbReference type="PROSITE" id="PS50071"/>
    </source>
</evidence>
<keyword evidence="5 9" id="KW-0371">Homeobox</keyword>
<dbReference type="SMART" id="SM00389">
    <property type="entry name" value="HOX"/>
    <property type="match status" value="1"/>
</dbReference>
<comment type="similarity">
    <text evidence="8">Belongs to the BAR homeobox family.</text>
</comment>
<dbReference type="CDD" id="cd00086">
    <property type="entry name" value="homeodomain"/>
    <property type="match status" value="1"/>
</dbReference>
<dbReference type="GO" id="GO:0003677">
    <property type="term" value="F:DNA binding"/>
    <property type="evidence" value="ECO:0007669"/>
    <property type="project" value="UniProtKB-UniRule"/>
</dbReference>